<protein>
    <submittedName>
        <fullName evidence="2">Uncharacterized protein</fullName>
    </submittedName>
</protein>
<gene>
    <name evidence="2" type="ORF">O3P69_003676</name>
</gene>
<name>A0AAW0UJJ3_SCYPA</name>
<accession>A0AAW0UJJ3</accession>
<organism evidence="2 3">
    <name type="scientific">Scylla paramamosain</name>
    <name type="common">Mud crab</name>
    <dbReference type="NCBI Taxonomy" id="85552"/>
    <lineage>
        <taxon>Eukaryota</taxon>
        <taxon>Metazoa</taxon>
        <taxon>Ecdysozoa</taxon>
        <taxon>Arthropoda</taxon>
        <taxon>Crustacea</taxon>
        <taxon>Multicrustacea</taxon>
        <taxon>Malacostraca</taxon>
        <taxon>Eumalacostraca</taxon>
        <taxon>Eucarida</taxon>
        <taxon>Decapoda</taxon>
        <taxon>Pleocyemata</taxon>
        <taxon>Brachyura</taxon>
        <taxon>Eubrachyura</taxon>
        <taxon>Portunoidea</taxon>
        <taxon>Portunidae</taxon>
        <taxon>Portuninae</taxon>
        <taxon>Scylla</taxon>
    </lineage>
</organism>
<dbReference type="EMBL" id="JARAKH010000011">
    <property type="protein sequence ID" value="KAK8399804.1"/>
    <property type="molecule type" value="Genomic_DNA"/>
</dbReference>
<evidence type="ECO:0000313" key="2">
    <source>
        <dbReference type="EMBL" id="KAK8399804.1"/>
    </source>
</evidence>
<feature type="region of interest" description="Disordered" evidence="1">
    <location>
        <begin position="1"/>
        <end position="33"/>
    </location>
</feature>
<evidence type="ECO:0000256" key="1">
    <source>
        <dbReference type="SAM" id="MobiDB-lite"/>
    </source>
</evidence>
<evidence type="ECO:0000313" key="3">
    <source>
        <dbReference type="Proteomes" id="UP001487740"/>
    </source>
</evidence>
<sequence length="274" mass="30018">MGNAMVATSCHLNNTTAEEELRRTDSEPPRSCRLPCAPLPRATRLTTVPPLPSTRGQEAPEMTHLMHRARSLTPATTTNTTFPQRGHARLRREHLTTPAAHSGTQRRWSLSLEEDVTQYVAEGRGAARHVQGRGVRNYYYSVTRPNQRRTSERDVARAALPHTAGAVTQTIRGRPQNSLTRQDGWPASPTPIRPLPTTPTAHTTPFHAALNTPSGLHNLMARFGGLQRAGQSEACVIEGQLLIIKLIEASNKEKETGGCVKDINSCAAVSFWSS</sequence>
<dbReference type="Proteomes" id="UP001487740">
    <property type="component" value="Unassembled WGS sequence"/>
</dbReference>
<feature type="compositionally biased region" description="Basic and acidic residues" evidence="1">
    <location>
        <begin position="19"/>
        <end position="30"/>
    </location>
</feature>
<proteinExistence type="predicted"/>
<reference evidence="2 3" key="1">
    <citation type="submission" date="2023-03" db="EMBL/GenBank/DDBJ databases">
        <title>High-quality genome of Scylla paramamosain provides insights in environmental adaptation.</title>
        <authorList>
            <person name="Zhang L."/>
        </authorList>
    </citation>
    <scope>NUCLEOTIDE SEQUENCE [LARGE SCALE GENOMIC DNA]</scope>
    <source>
        <strain evidence="2">LZ_2023a</strain>
        <tissue evidence="2">Muscle</tissue>
    </source>
</reference>
<keyword evidence="3" id="KW-1185">Reference proteome</keyword>
<dbReference type="AlphaFoldDB" id="A0AAW0UJJ3"/>
<comment type="caution">
    <text evidence="2">The sequence shown here is derived from an EMBL/GenBank/DDBJ whole genome shotgun (WGS) entry which is preliminary data.</text>
</comment>